<proteinExistence type="predicted"/>
<dbReference type="Proteomes" id="UP000538670">
    <property type="component" value="Unassembled WGS sequence"/>
</dbReference>
<evidence type="ECO:0000313" key="2">
    <source>
        <dbReference type="Proteomes" id="UP000538670"/>
    </source>
</evidence>
<gene>
    <name evidence="1" type="ORF">GGR48_001705</name>
</gene>
<comment type="caution">
    <text evidence="1">The sequence shown here is derived from an EMBL/GenBank/DDBJ whole genome shotgun (WGS) entry which is preliminary data.</text>
</comment>
<accession>A0A7W6ACL4</accession>
<dbReference type="EMBL" id="JACIDH010000005">
    <property type="protein sequence ID" value="MBB3879280.1"/>
    <property type="molecule type" value="Genomic_DNA"/>
</dbReference>
<dbReference type="RefSeq" id="WP_183951463.1">
    <property type="nucleotide sequence ID" value="NZ_JACIDH010000005.1"/>
</dbReference>
<dbReference type="AlphaFoldDB" id="A0A7W6ACL4"/>
<evidence type="ECO:0000313" key="1">
    <source>
        <dbReference type="EMBL" id="MBB3879280.1"/>
    </source>
</evidence>
<keyword evidence="2" id="KW-1185">Reference proteome</keyword>
<protein>
    <submittedName>
        <fullName evidence="1">Uncharacterized protein</fullName>
    </submittedName>
</protein>
<sequence length="128" mass="13696">MAADTRLKPPDSGVGARATGDLISAVMRTWRTARDEHGPVQQRLHAMLAPMGCDILAPVFDSLMTLCEAALGRPFRVGRQRLSADETMLIGLLDGTRSRAACVDCPRATASALDCALCSTRIMLALAR</sequence>
<organism evidence="1 2">
    <name type="scientific">Sphingomonas pseudosanguinis</name>
    <dbReference type="NCBI Taxonomy" id="413712"/>
    <lineage>
        <taxon>Bacteria</taxon>
        <taxon>Pseudomonadati</taxon>
        <taxon>Pseudomonadota</taxon>
        <taxon>Alphaproteobacteria</taxon>
        <taxon>Sphingomonadales</taxon>
        <taxon>Sphingomonadaceae</taxon>
        <taxon>Sphingomonas</taxon>
    </lineage>
</organism>
<reference evidence="1 2" key="1">
    <citation type="submission" date="2020-08" db="EMBL/GenBank/DDBJ databases">
        <title>Genomic Encyclopedia of Type Strains, Phase IV (KMG-IV): sequencing the most valuable type-strain genomes for metagenomic binning, comparative biology and taxonomic classification.</title>
        <authorList>
            <person name="Goeker M."/>
        </authorList>
    </citation>
    <scope>NUCLEOTIDE SEQUENCE [LARGE SCALE GENOMIC DNA]</scope>
    <source>
        <strain evidence="1 2">DSM 19512</strain>
    </source>
</reference>
<name>A0A7W6ACL4_9SPHN</name>